<dbReference type="InterPro" id="IPR018490">
    <property type="entry name" value="cNMP-bd_dom_sf"/>
</dbReference>
<evidence type="ECO:0008006" key="3">
    <source>
        <dbReference type="Google" id="ProtNLM"/>
    </source>
</evidence>
<proteinExistence type="predicted"/>
<dbReference type="STRING" id="1123265.GCA_000686625_03697"/>
<dbReference type="RefSeq" id="WP_028070415.1">
    <property type="nucleotide sequence ID" value="NZ_LR590484.1"/>
</dbReference>
<dbReference type="InterPro" id="IPR014710">
    <property type="entry name" value="RmlC-like_jellyroll"/>
</dbReference>
<evidence type="ECO:0000313" key="2">
    <source>
        <dbReference type="Proteomes" id="UP000308196"/>
    </source>
</evidence>
<evidence type="ECO:0000313" key="1">
    <source>
        <dbReference type="EMBL" id="VTR51537.1"/>
    </source>
</evidence>
<sequence>MDREPTAKLINKIVQHVSLLPEIQQQLLSHVFVKRIQKDHYLSLQERDHFYLYSGILKKENQENGDIAHFILEGDFGVFPSDYGHYSLVSIEPCVLFVIRAGDIDNLLSRHKQLISPYRELLFDWARKRQQRIELMLLPAAERKAVLLERLGKSYNRIQNKDLANYLHMNVSYFSQLQL</sequence>
<name>A0A4U9VYB7_9SPHI</name>
<dbReference type="GeneID" id="78464959"/>
<dbReference type="Gene3D" id="2.60.120.10">
    <property type="entry name" value="Jelly Rolls"/>
    <property type="match status" value="1"/>
</dbReference>
<dbReference type="AlphaFoldDB" id="A0A4U9VYB7"/>
<dbReference type="SUPFAM" id="SSF51206">
    <property type="entry name" value="cAMP-binding domain-like"/>
    <property type="match status" value="1"/>
</dbReference>
<accession>A0A4U9VYB7</accession>
<gene>
    <name evidence="1" type="ORF">NCTC11429_04371</name>
</gene>
<dbReference type="Proteomes" id="UP000308196">
    <property type="component" value="Chromosome"/>
</dbReference>
<dbReference type="KEGG" id="stha:NCTC11429_04371"/>
<organism evidence="1 2">
    <name type="scientific">Sphingobacterium thalpophilum</name>
    <dbReference type="NCBI Taxonomy" id="259"/>
    <lineage>
        <taxon>Bacteria</taxon>
        <taxon>Pseudomonadati</taxon>
        <taxon>Bacteroidota</taxon>
        <taxon>Sphingobacteriia</taxon>
        <taxon>Sphingobacteriales</taxon>
        <taxon>Sphingobacteriaceae</taxon>
        <taxon>Sphingobacterium</taxon>
    </lineage>
</organism>
<dbReference type="EMBL" id="LR590484">
    <property type="protein sequence ID" value="VTR51537.1"/>
    <property type="molecule type" value="Genomic_DNA"/>
</dbReference>
<protein>
    <recommendedName>
        <fullName evidence="3">Cyclic nucleotide-binding domain</fullName>
    </recommendedName>
</protein>
<reference evidence="1 2" key="1">
    <citation type="submission" date="2019-05" db="EMBL/GenBank/DDBJ databases">
        <authorList>
            <consortium name="Pathogen Informatics"/>
        </authorList>
    </citation>
    <scope>NUCLEOTIDE SEQUENCE [LARGE SCALE GENOMIC DNA]</scope>
    <source>
        <strain evidence="1 2">NCTC11429</strain>
    </source>
</reference>